<name>A0ABP7ZMI5_9MICO</name>
<gene>
    <name evidence="2" type="ORF">GCM10022286_26600</name>
</gene>
<dbReference type="EMBL" id="BAABBV010000002">
    <property type="protein sequence ID" value="GAA4164609.1"/>
    <property type="molecule type" value="Genomic_DNA"/>
</dbReference>
<sequence>MSLTDEVARPLAKSGALRFVFWISLLYLAICALGLIGNVIDLVDRLTRRTAGIQWTWGVDYSVPQPTGRTFDGAPFIVPGSTATFTQMRATVADLPASVIILHSAGDIVATLTGAGIAVCLVALMNRMAAGVPFARASHLALLWLAGVVFVGFEAVDILHGLASMGIMSILAGAPDSADLTNSNQDVVLFEMWPLYVGAALLALAAVFRVGAVYRQDSEGLV</sequence>
<comment type="caution">
    <text evidence="2">The sequence shown here is derived from an EMBL/GenBank/DDBJ whole genome shotgun (WGS) entry which is preliminary data.</text>
</comment>
<reference evidence="2" key="1">
    <citation type="journal article" date="2014" name="Int. J. Syst. Evol. Microbiol.">
        <title>Complete genome of a new Firmicutes species belonging to the dominant human colonic microbiota ('Ruminococcus bicirculans') reveals two chromosomes and a selective capacity to utilize plant glucans.</title>
        <authorList>
            <consortium name="NISC Comparative Sequencing Program"/>
            <person name="Wegmann U."/>
            <person name="Louis P."/>
            <person name="Goesmann A."/>
            <person name="Henrissat B."/>
            <person name="Duncan S.H."/>
            <person name="Flint H.J."/>
        </authorList>
    </citation>
    <scope>NUCLEOTIDE SEQUENCE</scope>
    <source>
        <strain evidence="2">JCM 17590</strain>
    </source>
</reference>
<keyword evidence="1" id="KW-0812">Transmembrane</keyword>
<evidence type="ECO:0000313" key="3">
    <source>
        <dbReference type="Proteomes" id="UP001415169"/>
    </source>
</evidence>
<keyword evidence="1" id="KW-1133">Transmembrane helix</keyword>
<accession>A0ABP7ZMI5</accession>
<keyword evidence="3" id="KW-1185">Reference proteome</keyword>
<feature type="transmembrane region" description="Helical" evidence="1">
    <location>
        <begin position="19"/>
        <end position="40"/>
    </location>
</feature>
<keyword evidence="1" id="KW-0472">Membrane</keyword>
<evidence type="ECO:0000313" key="2">
    <source>
        <dbReference type="EMBL" id="GAA4164609.1"/>
    </source>
</evidence>
<organism evidence="2 3">
    <name type="scientific">Gryllotalpicola daejeonensis</name>
    <dbReference type="NCBI Taxonomy" id="993087"/>
    <lineage>
        <taxon>Bacteria</taxon>
        <taxon>Bacillati</taxon>
        <taxon>Actinomycetota</taxon>
        <taxon>Actinomycetes</taxon>
        <taxon>Micrococcales</taxon>
        <taxon>Microbacteriaceae</taxon>
        <taxon>Gryllotalpicola</taxon>
    </lineage>
</organism>
<evidence type="ECO:0000256" key="1">
    <source>
        <dbReference type="SAM" id="Phobius"/>
    </source>
</evidence>
<dbReference type="RefSeq" id="WP_344792365.1">
    <property type="nucleotide sequence ID" value="NZ_BAABBV010000002.1"/>
</dbReference>
<dbReference type="Proteomes" id="UP001415169">
    <property type="component" value="Unassembled WGS sequence"/>
</dbReference>
<feature type="transmembrane region" description="Helical" evidence="1">
    <location>
        <begin position="108"/>
        <end position="128"/>
    </location>
</feature>
<feature type="transmembrane region" description="Helical" evidence="1">
    <location>
        <begin position="193"/>
        <end position="214"/>
    </location>
</feature>
<evidence type="ECO:0008006" key="4">
    <source>
        <dbReference type="Google" id="ProtNLM"/>
    </source>
</evidence>
<protein>
    <recommendedName>
        <fullName evidence="4">DUF2975 domain-containing protein</fullName>
    </recommendedName>
</protein>
<proteinExistence type="predicted"/>
<reference evidence="2" key="2">
    <citation type="submission" date="2023-12" db="EMBL/GenBank/DDBJ databases">
        <authorList>
            <person name="Sun Q."/>
            <person name="Inoue M."/>
        </authorList>
    </citation>
    <scope>NUCLEOTIDE SEQUENCE</scope>
    <source>
        <strain evidence="2">JCM 17590</strain>
    </source>
</reference>
<feature type="transmembrane region" description="Helical" evidence="1">
    <location>
        <begin position="140"/>
        <end position="173"/>
    </location>
</feature>